<dbReference type="AlphaFoldDB" id="A0A0A1TWM5"/>
<reference evidence="3 4" key="1">
    <citation type="submission" date="2012-10" db="EMBL/GenBank/DDBJ databases">
        <authorList>
            <person name="Zafar N."/>
            <person name="Inman J."/>
            <person name="Hall N."/>
            <person name="Lorenzi H."/>
            <person name="Caler E."/>
        </authorList>
    </citation>
    <scope>NUCLEOTIDE SEQUENCE [LARGE SCALE GENOMIC DNA]</scope>
    <source>
        <strain evidence="3 4">IP1</strain>
    </source>
</reference>
<dbReference type="Gene3D" id="1.10.418.10">
    <property type="entry name" value="Calponin-like domain"/>
    <property type="match status" value="1"/>
</dbReference>
<dbReference type="KEGG" id="eiv:EIN_408410"/>
<dbReference type="Pfam" id="PF00307">
    <property type="entry name" value="CH"/>
    <property type="match status" value="1"/>
</dbReference>
<accession>A0A0A1TWM5</accession>
<proteinExistence type="predicted"/>
<dbReference type="InterPro" id="IPR036872">
    <property type="entry name" value="CH_dom_sf"/>
</dbReference>
<feature type="domain" description="Calponin-homology (CH)" evidence="2">
    <location>
        <begin position="7"/>
        <end position="119"/>
    </location>
</feature>
<dbReference type="InterPro" id="IPR001715">
    <property type="entry name" value="CH_dom"/>
</dbReference>
<keyword evidence="4" id="KW-1185">Reference proteome</keyword>
<evidence type="ECO:0000256" key="1">
    <source>
        <dbReference type="SAM" id="MobiDB-lite"/>
    </source>
</evidence>
<organism evidence="3 4">
    <name type="scientific">Entamoeba invadens IP1</name>
    <dbReference type="NCBI Taxonomy" id="370355"/>
    <lineage>
        <taxon>Eukaryota</taxon>
        <taxon>Amoebozoa</taxon>
        <taxon>Evosea</taxon>
        <taxon>Archamoebae</taxon>
        <taxon>Mastigamoebida</taxon>
        <taxon>Entamoebidae</taxon>
        <taxon>Entamoeba</taxon>
    </lineage>
</organism>
<dbReference type="GeneID" id="14884654"/>
<sequence>MESKYQDAQVQGIVSYLNAFISTKTDLHITIEKTLANLQDSLKSTTILNQYIQTFRAFPIPHQSPSNLFQTNENAAAIIRTAKTLGLEITCSSTNITQPDAVSATQVLGLLWQLMDYELRKTIGGIDCEGEVMKWVNTTLGQKRMTNYTSDLQDGIVFRDLLRKIGVPCGDTLPDVIIAAGSIGCQLISVDSVQGCVVKMNFAFLAALMKWKREKDEEERRKKEEQDRINKVIEESRKAEEDRVRAKLEQEIKEKEMLNKLKTNQNENEQKDKELQDLEAKQAEEMQRMLDKIAQWM</sequence>
<gene>
    <name evidence="3" type="ORF">EIN_408410</name>
</gene>
<evidence type="ECO:0000259" key="2">
    <source>
        <dbReference type="PROSITE" id="PS50021"/>
    </source>
</evidence>
<feature type="compositionally biased region" description="Basic and acidic residues" evidence="1">
    <location>
        <begin position="268"/>
        <end position="282"/>
    </location>
</feature>
<dbReference type="Proteomes" id="UP000014680">
    <property type="component" value="Unassembled WGS sequence"/>
</dbReference>
<dbReference type="RefSeq" id="XP_004184928.1">
    <property type="nucleotide sequence ID" value="XM_004184880.1"/>
</dbReference>
<protein>
    <recommendedName>
        <fullName evidence="2">Calponin-homology (CH) domain-containing protein</fullName>
    </recommendedName>
</protein>
<evidence type="ECO:0000313" key="3">
    <source>
        <dbReference type="EMBL" id="ELP85582.1"/>
    </source>
</evidence>
<dbReference type="PROSITE" id="PS50021">
    <property type="entry name" value="CH"/>
    <property type="match status" value="1"/>
</dbReference>
<name>A0A0A1TWM5_ENTIV</name>
<dbReference type="SUPFAM" id="SSF47576">
    <property type="entry name" value="Calponin-homology domain, CH-domain"/>
    <property type="match status" value="1"/>
</dbReference>
<dbReference type="OrthoDB" id="431378at2759"/>
<evidence type="ECO:0000313" key="4">
    <source>
        <dbReference type="Proteomes" id="UP000014680"/>
    </source>
</evidence>
<dbReference type="VEuPathDB" id="AmoebaDB:EIN_408410"/>
<feature type="non-terminal residue" evidence="3">
    <location>
        <position position="297"/>
    </location>
</feature>
<feature type="region of interest" description="Disordered" evidence="1">
    <location>
        <begin position="256"/>
        <end position="282"/>
    </location>
</feature>
<dbReference type="EMBL" id="KB207048">
    <property type="protein sequence ID" value="ELP85582.1"/>
    <property type="molecule type" value="Genomic_DNA"/>
</dbReference>